<dbReference type="EMBL" id="GBRH01166237">
    <property type="protein sequence ID" value="JAE31659.1"/>
    <property type="molecule type" value="Transcribed_RNA"/>
</dbReference>
<proteinExistence type="predicted"/>
<protein>
    <submittedName>
        <fullName evidence="1">Uncharacterized protein</fullName>
    </submittedName>
</protein>
<sequence>MGSGLEPRFYCKLTQEFRINKIYAYLFQQTIIIKLKNKQQNAYYRTENTLIKVDYVQSKYDPFGSMKHCRLDSLGMLFHFQFH</sequence>
<name>A0A0A9H7A0_ARUDO</name>
<evidence type="ECO:0000313" key="1">
    <source>
        <dbReference type="EMBL" id="JAE31659.1"/>
    </source>
</evidence>
<accession>A0A0A9H7A0</accession>
<reference evidence="1" key="1">
    <citation type="submission" date="2014-09" db="EMBL/GenBank/DDBJ databases">
        <authorList>
            <person name="Magalhaes I.L.F."/>
            <person name="Oliveira U."/>
            <person name="Santos F.R."/>
            <person name="Vidigal T.H.D.A."/>
            <person name="Brescovit A.D."/>
            <person name="Santos A.J."/>
        </authorList>
    </citation>
    <scope>NUCLEOTIDE SEQUENCE</scope>
    <source>
        <tissue evidence="1">Shoot tissue taken approximately 20 cm above the soil surface</tissue>
    </source>
</reference>
<dbReference type="AlphaFoldDB" id="A0A0A9H7A0"/>
<reference evidence="1" key="2">
    <citation type="journal article" date="2015" name="Data Brief">
        <title>Shoot transcriptome of the giant reed, Arundo donax.</title>
        <authorList>
            <person name="Barrero R.A."/>
            <person name="Guerrero F.D."/>
            <person name="Moolhuijzen P."/>
            <person name="Goolsby J.A."/>
            <person name="Tidwell J."/>
            <person name="Bellgard S.E."/>
            <person name="Bellgard M.I."/>
        </authorList>
    </citation>
    <scope>NUCLEOTIDE SEQUENCE</scope>
    <source>
        <tissue evidence="1">Shoot tissue taken approximately 20 cm above the soil surface</tissue>
    </source>
</reference>
<organism evidence="1">
    <name type="scientific">Arundo donax</name>
    <name type="common">Giant reed</name>
    <name type="synonym">Donax arundinaceus</name>
    <dbReference type="NCBI Taxonomy" id="35708"/>
    <lineage>
        <taxon>Eukaryota</taxon>
        <taxon>Viridiplantae</taxon>
        <taxon>Streptophyta</taxon>
        <taxon>Embryophyta</taxon>
        <taxon>Tracheophyta</taxon>
        <taxon>Spermatophyta</taxon>
        <taxon>Magnoliopsida</taxon>
        <taxon>Liliopsida</taxon>
        <taxon>Poales</taxon>
        <taxon>Poaceae</taxon>
        <taxon>PACMAD clade</taxon>
        <taxon>Arundinoideae</taxon>
        <taxon>Arundineae</taxon>
        <taxon>Arundo</taxon>
    </lineage>
</organism>